<evidence type="ECO:0000313" key="2">
    <source>
        <dbReference type="Proteomes" id="UP001059546"/>
    </source>
</evidence>
<dbReference type="SUPFAM" id="SSF56281">
    <property type="entry name" value="Metallo-hydrolase/oxidoreductase"/>
    <property type="match status" value="1"/>
</dbReference>
<evidence type="ECO:0000313" key="1">
    <source>
        <dbReference type="EMBL" id="UTX42579.1"/>
    </source>
</evidence>
<accession>A0A9Q9F7M5</accession>
<dbReference type="InterPro" id="IPR036866">
    <property type="entry name" value="RibonucZ/Hydroxyglut_hydro"/>
</dbReference>
<dbReference type="Proteomes" id="UP001059546">
    <property type="component" value="Chromosome II"/>
</dbReference>
<dbReference type="Gene3D" id="3.60.15.10">
    <property type="entry name" value="Ribonuclease Z/Hydroxyacylglutathione hydrolase-like"/>
    <property type="match status" value="1"/>
</dbReference>
<name>A0A9Q9F7M5_ENCHE</name>
<dbReference type="AlphaFoldDB" id="A0A9Q9F7M5"/>
<dbReference type="Pfam" id="PF17030">
    <property type="entry name" value="Beta_lactamase3"/>
    <property type="match status" value="1"/>
</dbReference>
<dbReference type="EMBL" id="CP075148">
    <property type="protein sequence ID" value="UTX42579.1"/>
    <property type="molecule type" value="Genomic_DNA"/>
</dbReference>
<organism evidence="1 2">
    <name type="scientific">Encephalitozoon hellem</name>
    <name type="common">Microsporidian parasite</name>
    <dbReference type="NCBI Taxonomy" id="27973"/>
    <lineage>
        <taxon>Eukaryota</taxon>
        <taxon>Fungi</taxon>
        <taxon>Fungi incertae sedis</taxon>
        <taxon>Microsporidia</taxon>
        <taxon>Unikaryonidae</taxon>
        <taxon>Encephalitozoon</taxon>
    </lineage>
</organism>
<sequence>MALVKRITSRNKSCYILQANEQTFLLDYPSSICGMCFSFPSFTKGPKPLKLILPKFVDDIDYILVSRSDSLGVLFLEKDIPIYITEPVFEQILIKYRNLLRLSIHYEDEEEHGISIENADIERFKRNARFIKFNEKCHFDDVLVTPRPAGTFIGWTNYLIELSNRRTIYYLSSLASKPRFSQEPGSISSDYLIINTDKPPSSHNIEEFSAYVNNLGFDVAIIPLEMTTMLIEVLLHILFVAQEKGVTPVYIVSAEFNRFHTIISIENEWLSKVFSSIKDPFPVRSYRSLHIVDTIDEISEITGPAIVFCDPLEFSLYPHPIFDTQKVISINGAMPSADAYYNLKLELDFSEISSIHTGTIIYNPNPGEYLYIESASSYHYLTVDGSDIQVYGNEIYLNGRLKFSDKHGFRKKMTFNQKRCKLSELFTSNTFFYNKGSYYFPQKAIKVTIENNRATMERIGKQGKSKESFK</sequence>
<proteinExistence type="predicted"/>
<dbReference type="InterPro" id="IPR031494">
    <property type="entry name" value="Beta_lactamase3"/>
</dbReference>
<gene>
    <name evidence="1" type="ORF">GPU96_02g02910</name>
</gene>
<reference evidence="1" key="1">
    <citation type="submission" date="2021-05" db="EMBL/GenBank/DDBJ databases">
        <title>Encephalitozoon hellem ATCC 50604 Complete Genome.</title>
        <authorList>
            <person name="Mascarenhas dos Santos A.C."/>
            <person name="Julian A.T."/>
            <person name="Pombert J.-F."/>
        </authorList>
    </citation>
    <scope>NUCLEOTIDE SEQUENCE</scope>
    <source>
        <strain evidence="1">ATCC 50604</strain>
    </source>
</reference>
<protein>
    <submittedName>
        <fullName evidence="1">Cleavage and polyadenylation specificity factor 3 CPSF3</fullName>
    </submittedName>
</protein>